<dbReference type="CDD" id="cd17763">
    <property type="entry name" value="UP_hUPP-like"/>
    <property type="match status" value="1"/>
</dbReference>
<sequence>MNPLLRKDSVLPNAPLQLASNATAVAAAAAHHAAGLTSSIALDNPHVVKLDVDFLYHLGLDTSMDFKAMFGDVKFVCMGGSNNRMLEFAKRVAEELGITLPVGAAIADVSRTDRYCLYKVGPVISVSHGMGIPSISILLHEITKLMHYAGATEVIYLRIGSSGGIGVPAGTIVITEEALDGELNPFHTLKVLGNKIYRDAKFDRALLDEIAACKTPEMNVLVGKTMCAEDFYEGQARLDGAICEYPQDAKFAFFSKAQAKGVVNMEMESLEFAAFTWHLKIPAAVLCATYLNRMETDQVSSPPHVIHAYSENTQNLALAFMKKRLASYAARPAAK</sequence>
<evidence type="ECO:0000256" key="1">
    <source>
        <dbReference type="ARBA" id="ARBA00010456"/>
    </source>
</evidence>
<feature type="domain" description="Nucleoside phosphorylase" evidence="2">
    <location>
        <begin position="74"/>
        <end position="319"/>
    </location>
</feature>
<reference evidence="4" key="1">
    <citation type="submission" date="2011-02" db="EMBL/GenBank/DDBJ databases">
        <title>The Genome Sequence of Capsaspora owczarzaki ATCC 30864.</title>
        <authorList>
            <person name="Russ C."/>
            <person name="Cuomo C."/>
            <person name="Burger G."/>
            <person name="Gray M.W."/>
            <person name="Holland P.W.H."/>
            <person name="King N."/>
            <person name="Lang F.B.F."/>
            <person name="Roger A.J."/>
            <person name="Ruiz-Trillo I."/>
            <person name="Young S.K."/>
            <person name="Zeng Q."/>
            <person name="Gargeya S."/>
            <person name="Alvarado L."/>
            <person name="Berlin A."/>
            <person name="Chapman S.B."/>
            <person name="Chen Z."/>
            <person name="Freedman E."/>
            <person name="Gellesch M."/>
            <person name="Goldberg J."/>
            <person name="Griggs A."/>
            <person name="Gujja S."/>
            <person name="Heilman E."/>
            <person name="Heiman D."/>
            <person name="Howarth C."/>
            <person name="Mehta T."/>
            <person name="Neiman D."/>
            <person name="Pearson M."/>
            <person name="Roberts A."/>
            <person name="Saif S."/>
            <person name="Shea T."/>
            <person name="Shenoy N."/>
            <person name="Sisk P."/>
            <person name="Stolte C."/>
            <person name="Sykes S."/>
            <person name="White J."/>
            <person name="Yandava C."/>
            <person name="Haas B."/>
            <person name="Nusbaum C."/>
            <person name="Birren B."/>
        </authorList>
    </citation>
    <scope>NUCLEOTIDE SEQUENCE</scope>
    <source>
        <strain evidence="4">ATCC 30864</strain>
    </source>
</reference>
<evidence type="ECO:0000313" key="3">
    <source>
        <dbReference type="EMBL" id="KJE95516.1"/>
    </source>
</evidence>
<dbReference type="InterPro" id="IPR010059">
    <property type="entry name" value="Uridine_phosphorylase_euk"/>
</dbReference>
<dbReference type="EMBL" id="KE346369">
    <property type="protein sequence ID" value="KJE95516.1"/>
    <property type="molecule type" value="Genomic_DNA"/>
</dbReference>
<dbReference type="RefSeq" id="XP_004345555.1">
    <property type="nucleotide sequence ID" value="XM_004345505.2"/>
</dbReference>
<dbReference type="InterPro" id="IPR000845">
    <property type="entry name" value="Nucleoside_phosphorylase_d"/>
</dbReference>
<dbReference type="OMA" id="HPNICAG"/>
<dbReference type="SUPFAM" id="SSF53167">
    <property type="entry name" value="Purine and uridine phosphorylases"/>
    <property type="match status" value="1"/>
</dbReference>
<dbReference type="PANTHER" id="PTHR43691">
    <property type="entry name" value="URIDINE PHOSPHORYLASE"/>
    <property type="match status" value="1"/>
</dbReference>
<accession>A0A0D2UK87</accession>
<gene>
    <name evidence="3" type="ORF">CAOG_005965</name>
</gene>
<dbReference type="GO" id="GO:0006218">
    <property type="term" value="P:uridine catabolic process"/>
    <property type="evidence" value="ECO:0007669"/>
    <property type="project" value="TreeGrafter"/>
</dbReference>
<evidence type="ECO:0000313" key="4">
    <source>
        <dbReference type="Proteomes" id="UP000008743"/>
    </source>
</evidence>
<dbReference type="InterPro" id="IPR035994">
    <property type="entry name" value="Nucleoside_phosphorylase_sf"/>
</dbReference>
<dbReference type="Pfam" id="PF01048">
    <property type="entry name" value="PNP_UDP_1"/>
    <property type="match status" value="1"/>
</dbReference>
<evidence type="ECO:0000259" key="2">
    <source>
        <dbReference type="Pfam" id="PF01048"/>
    </source>
</evidence>
<dbReference type="GO" id="GO:0009166">
    <property type="term" value="P:nucleotide catabolic process"/>
    <property type="evidence" value="ECO:0007669"/>
    <property type="project" value="InterPro"/>
</dbReference>
<dbReference type="Gene3D" id="3.40.50.1580">
    <property type="entry name" value="Nucleoside phosphorylase domain"/>
    <property type="match status" value="1"/>
</dbReference>
<dbReference type="InParanoid" id="A0A0D2UK87"/>
<dbReference type="AlphaFoldDB" id="A0A0D2UK87"/>
<dbReference type="GO" id="GO:0005829">
    <property type="term" value="C:cytosol"/>
    <property type="evidence" value="ECO:0007669"/>
    <property type="project" value="TreeGrafter"/>
</dbReference>
<comment type="similarity">
    <text evidence="1">Belongs to the PNP/UDP phosphorylase family.</text>
</comment>
<dbReference type="PhylomeDB" id="A0A0D2UK87"/>
<dbReference type="OrthoDB" id="204058at2759"/>
<dbReference type="PANTHER" id="PTHR43691:SF11">
    <property type="entry name" value="FI09636P-RELATED"/>
    <property type="match status" value="1"/>
</dbReference>
<protein>
    <submittedName>
        <fullName evidence="3">Uridine phosphorylase 1</fullName>
    </submittedName>
</protein>
<keyword evidence="4" id="KW-1185">Reference proteome</keyword>
<organism evidence="3 4">
    <name type="scientific">Capsaspora owczarzaki (strain ATCC 30864)</name>
    <dbReference type="NCBI Taxonomy" id="595528"/>
    <lineage>
        <taxon>Eukaryota</taxon>
        <taxon>Filasterea</taxon>
        <taxon>Capsaspora</taxon>
    </lineage>
</organism>
<proteinExistence type="inferred from homology"/>
<dbReference type="STRING" id="595528.A0A0D2UK87"/>
<dbReference type="NCBIfam" id="TIGR01719">
    <property type="entry name" value="euk_UDPppase"/>
    <property type="match status" value="1"/>
</dbReference>
<dbReference type="Proteomes" id="UP000008743">
    <property type="component" value="Unassembled WGS sequence"/>
</dbReference>
<dbReference type="GO" id="GO:0004850">
    <property type="term" value="F:uridine phosphorylase activity"/>
    <property type="evidence" value="ECO:0007669"/>
    <property type="project" value="InterPro"/>
</dbReference>
<dbReference type="eggNOG" id="KOG3728">
    <property type="taxonomic scope" value="Eukaryota"/>
</dbReference>
<name>A0A0D2UK87_CAPO3</name>